<evidence type="ECO:0000256" key="4">
    <source>
        <dbReference type="ARBA" id="ARBA00022692"/>
    </source>
</evidence>
<evidence type="ECO:0000256" key="5">
    <source>
        <dbReference type="ARBA" id="ARBA00022989"/>
    </source>
</evidence>
<feature type="region of interest" description="Disordered" evidence="7">
    <location>
        <begin position="18"/>
        <end position="137"/>
    </location>
</feature>
<keyword evidence="3" id="KW-1003">Cell membrane</keyword>
<dbReference type="PANTHER" id="PTHR30347:SF1">
    <property type="entry name" value="MECHANOSENSITIVE CHANNEL MSCK"/>
    <property type="match status" value="1"/>
</dbReference>
<sequence length="890" mass="94868" precursor="true">MLKHVFAAVVALALAAPSAEAKPGTPNWTSTTTPAAGQAAAQAQPAAPAPNQAAPAAPAPAPQPAKAQPAPVAQTAPAPQPAAGQPAAAPQPAAPQPAAPAADAAPPASPDAVPGEPAAAETPPPPPPPPKPAPVLSPEVNDAITVMVDSMDTAEKRLSGISAANDTLSELRDQIDSVIAQATKTADSIRPRQDEIDRQLSKLGPPPAKDAPPESATVAAERVRLAVQSTELDEATKTLRVTWWRARQAIDKITNLRLSFFVKNLTERITSPLFPQFWTDLARVAPNVEWRLKYNVNDWTSSVDKQKTNVAMLIAAVIGLYIFLKGLALAITRYRPNENATPPTFFERAASASWIAPVRAIPGVAATFLLFGGLHYFGLLYEPTAAPVGGALLDSALIFVGVSALISAVFAPGQPERRLVLLSSRSARRISRLIRFLALIYCIDLFLSSFAQVFYFPLALSVVQSLFTSLAFAFVLIGLLLTPFEASEAGGLKAVGRHRPLWLKLPLWLAAFAIIGCCLVGYVALGRFLAQQLVMTGVVGMISTLLYLAIRAFTRGNTTSRGHISVLLEERMGFDETRRKQLGWLTESLLTLGVILATIPVLMLQWGFSGADIRDWSARLLFGFEIGQFRISLVRILIGIAIFVAFVFVTRLVQRRLRDNVLVAPRMDPGIANSIDTAVGYAGTGLGAIAAVSYAGFDITNLAIVAGALSVGIGFGLQSIVNNFVSGLILLIERPIKVGDLVVVGGEQGVVKRISVRSTEIETSDRASLIVPNSELVTGRVLNWTHRNALGRVVMKFSSGPDTDPRLVLAVLSECANRHPNVMREPAPVAVFEGYSPTTTDFSLRVLLPDITHSLRVQSDLRVAIYEALRRAHIGGSEGFAAHPAVSEAS</sequence>
<dbReference type="SUPFAM" id="SSF82861">
    <property type="entry name" value="Mechanosensitive channel protein MscS (YggB), transmembrane region"/>
    <property type="match status" value="1"/>
</dbReference>
<evidence type="ECO:0000256" key="1">
    <source>
        <dbReference type="ARBA" id="ARBA00004651"/>
    </source>
</evidence>
<feature type="compositionally biased region" description="Low complexity" evidence="7">
    <location>
        <begin position="64"/>
        <end position="91"/>
    </location>
</feature>
<feature type="transmembrane region" description="Helical" evidence="8">
    <location>
        <begin position="531"/>
        <end position="550"/>
    </location>
</feature>
<reference evidence="14" key="1">
    <citation type="journal article" date="2011" name="J. Bacteriol.">
        <title>Genome sequences of eight morphologically diverse alphaproteobacteria.</title>
        <authorList>
            <consortium name="US DOE Joint Genome Institute"/>
            <person name="Brown P.J."/>
            <person name="Kysela D.T."/>
            <person name="Buechlein A."/>
            <person name="Hemmerich C."/>
            <person name="Brun Y.V."/>
        </authorList>
    </citation>
    <scope>NUCLEOTIDE SEQUENCE [LARGE SCALE GENOMIC DNA]</scope>
    <source>
        <strain evidence="14">ATCC 51888 / DSM 1869 / NCIB 11706 / TK 0415</strain>
    </source>
</reference>
<comment type="subcellular location">
    <subcellularLocation>
        <location evidence="1">Cell membrane</location>
        <topology evidence="1">Multi-pass membrane protein</topology>
    </subcellularLocation>
</comment>
<evidence type="ECO:0000256" key="9">
    <source>
        <dbReference type="SAM" id="SignalP"/>
    </source>
</evidence>
<feature type="transmembrane region" description="Helical" evidence="8">
    <location>
        <begin position="391"/>
        <end position="412"/>
    </location>
</feature>
<feature type="compositionally biased region" description="Low complexity" evidence="7">
    <location>
        <begin position="99"/>
        <end position="121"/>
    </location>
</feature>
<dbReference type="InterPro" id="IPR011014">
    <property type="entry name" value="MscS_channel_TM-2"/>
</dbReference>
<dbReference type="SUPFAM" id="SSF50182">
    <property type="entry name" value="Sm-like ribonucleoproteins"/>
    <property type="match status" value="1"/>
</dbReference>
<evidence type="ECO:0000256" key="3">
    <source>
        <dbReference type="ARBA" id="ARBA00022475"/>
    </source>
</evidence>
<dbReference type="STRING" id="582899.Hden_2012"/>
<feature type="transmembrane region" description="Helical" evidence="8">
    <location>
        <begin position="433"/>
        <end position="456"/>
    </location>
</feature>
<accession>D8JPS9</accession>
<evidence type="ECO:0000313" key="13">
    <source>
        <dbReference type="EMBL" id="ADJ23813.1"/>
    </source>
</evidence>
<dbReference type="Pfam" id="PF12607">
    <property type="entry name" value="DUF3772"/>
    <property type="match status" value="1"/>
</dbReference>
<evidence type="ECO:0000259" key="12">
    <source>
        <dbReference type="Pfam" id="PF21082"/>
    </source>
</evidence>
<gene>
    <name evidence="13" type="ordered locus">Hden_2012</name>
</gene>
<feature type="chain" id="PRO_5003116308" evidence="9">
    <location>
        <begin position="22"/>
        <end position="890"/>
    </location>
</feature>
<feature type="compositionally biased region" description="Low complexity" evidence="7">
    <location>
        <begin position="34"/>
        <end position="56"/>
    </location>
</feature>
<dbReference type="SUPFAM" id="SSF82689">
    <property type="entry name" value="Mechanosensitive channel protein MscS (YggB), C-terminal domain"/>
    <property type="match status" value="1"/>
</dbReference>
<keyword evidence="9" id="KW-0732">Signal</keyword>
<dbReference type="InterPro" id="IPR011066">
    <property type="entry name" value="MscS_channel_C_sf"/>
</dbReference>
<keyword evidence="14" id="KW-1185">Reference proteome</keyword>
<feature type="transmembrane region" description="Helical" evidence="8">
    <location>
        <begin position="505"/>
        <end position="525"/>
    </location>
</feature>
<dbReference type="InterPro" id="IPR022249">
    <property type="entry name" value="DUF3772"/>
</dbReference>
<dbReference type="Gene3D" id="2.30.30.60">
    <property type="match status" value="1"/>
</dbReference>
<dbReference type="PANTHER" id="PTHR30347">
    <property type="entry name" value="POTASSIUM CHANNEL RELATED"/>
    <property type="match status" value="1"/>
</dbReference>
<dbReference type="RefSeq" id="WP_013215972.1">
    <property type="nucleotide sequence ID" value="NC_014313.1"/>
</dbReference>
<dbReference type="EMBL" id="CP002083">
    <property type="protein sequence ID" value="ADJ23813.1"/>
    <property type="molecule type" value="Genomic_DNA"/>
</dbReference>
<evidence type="ECO:0000259" key="11">
    <source>
        <dbReference type="Pfam" id="PF12607"/>
    </source>
</evidence>
<keyword evidence="4 8" id="KW-0812">Transmembrane</keyword>
<feature type="transmembrane region" description="Helical" evidence="8">
    <location>
        <begin position="462"/>
        <end position="484"/>
    </location>
</feature>
<dbReference type="InterPro" id="IPR049278">
    <property type="entry name" value="MS_channel_C"/>
</dbReference>
<feature type="transmembrane region" description="Helical" evidence="8">
    <location>
        <begin position="628"/>
        <end position="653"/>
    </location>
</feature>
<dbReference type="GO" id="GO:0008381">
    <property type="term" value="F:mechanosensitive monoatomic ion channel activity"/>
    <property type="evidence" value="ECO:0007669"/>
    <property type="project" value="UniProtKB-ARBA"/>
</dbReference>
<dbReference type="InterPro" id="IPR023408">
    <property type="entry name" value="MscS_beta-dom_sf"/>
</dbReference>
<feature type="compositionally biased region" description="Pro residues" evidence="7">
    <location>
        <begin position="122"/>
        <end position="135"/>
    </location>
</feature>
<feature type="signal peptide" evidence="9">
    <location>
        <begin position="1"/>
        <end position="21"/>
    </location>
</feature>
<dbReference type="Gene3D" id="3.30.70.100">
    <property type="match status" value="1"/>
</dbReference>
<feature type="transmembrane region" description="Helical" evidence="8">
    <location>
        <begin position="703"/>
        <end position="732"/>
    </location>
</feature>
<protein>
    <submittedName>
        <fullName evidence="13">MscS Mechanosensitive ion channel</fullName>
    </submittedName>
</protein>
<feature type="domain" description="DUF3772" evidence="11">
    <location>
        <begin position="245"/>
        <end position="294"/>
    </location>
</feature>
<dbReference type="Proteomes" id="UP000002033">
    <property type="component" value="Chromosome"/>
</dbReference>
<feature type="domain" description="Mechanosensitive ion channel MscS C-terminal" evidence="12">
    <location>
        <begin position="794"/>
        <end position="874"/>
    </location>
</feature>
<dbReference type="InterPro" id="IPR052702">
    <property type="entry name" value="MscS-like_channel"/>
</dbReference>
<keyword evidence="5 8" id="KW-1133">Transmembrane helix</keyword>
<dbReference type="InterPro" id="IPR006685">
    <property type="entry name" value="MscS_channel_2nd"/>
</dbReference>
<evidence type="ECO:0000256" key="6">
    <source>
        <dbReference type="ARBA" id="ARBA00023136"/>
    </source>
</evidence>
<dbReference type="Pfam" id="PF00924">
    <property type="entry name" value="MS_channel_2nd"/>
    <property type="match status" value="1"/>
</dbReference>
<dbReference type="HOGENOM" id="CLU_011796_1_0_5"/>
<dbReference type="eggNOG" id="COG3264">
    <property type="taxonomic scope" value="Bacteria"/>
</dbReference>
<organism evidence="13 14">
    <name type="scientific">Hyphomicrobium denitrificans (strain ATCC 51888 / DSM 1869 / NCIMB 11706 / TK 0415)</name>
    <dbReference type="NCBI Taxonomy" id="582899"/>
    <lineage>
        <taxon>Bacteria</taxon>
        <taxon>Pseudomonadati</taxon>
        <taxon>Pseudomonadota</taxon>
        <taxon>Alphaproteobacteria</taxon>
        <taxon>Hyphomicrobiales</taxon>
        <taxon>Hyphomicrobiaceae</taxon>
        <taxon>Hyphomicrobium</taxon>
    </lineage>
</organism>
<feature type="domain" description="Mechanosensitive ion channel MscS" evidence="10">
    <location>
        <begin position="720"/>
        <end position="786"/>
    </location>
</feature>
<dbReference type="KEGG" id="hdn:Hden_2012"/>
<dbReference type="GO" id="GO:0005886">
    <property type="term" value="C:plasma membrane"/>
    <property type="evidence" value="ECO:0007669"/>
    <property type="project" value="UniProtKB-SubCell"/>
</dbReference>
<feature type="transmembrane region" description="Helical" evidence="8">
    <location>
        <begin position="352"/>
        <end position="371"/>
    </location>
</feature>
<feature type="transmembrane region" description="Helical" evidence="8">
    <location>
        <begin position="310"/>
        <end position="331"/>
    </location>
</feature>
<comment type="similarity">
    <text evidence="2">Belongs to the MscS (TC 1.A.23) family.</text>
</comment>
<dbReference type="Pfam" id="PF21082">
    <property type="entry name" value="MS_channel_3rd"/>
    <property type="match status" value="1"/>
</dbReference>
<proteinExistence type="inferred from homology"/>
<dbReference type="Gene3D" id="1.10.287.1260">
    <property type="match status" value="1"/>
</dbReference>
<dbReference type="AlphaFoldDB" id="D8JPS9"/>
<evidence type="ECO:0000259" key="10">
    <source>
        <dbReference type="Pfam" id="PF00924"/>
    </source>
</evidence>
<name>D8JPS9_HYPDA</name>
<evidence type="ECO:0000256" key="8">
    <source>
        <dbReference type="SAM" id="Phobius"/>
    </source>
</evidence>
<evidence type="ECO:0000256" key="7">
    <source>
        <dbReference type="SAM" id="MobiDB-lite"/>
    </source>
</evidence>
<feature type="transmembrane region" description="Helical" evidence="8">
    <location>
        <begin position="588"/>
        <end position="608"/>
    </location>
</feature>
<evidence type="ECO:0000256" key="2">
    <source>
        <dbReference type="ARBA" id="ARBA00008017"/>
    </source>
</evidence>
<dbReference type="InterPro" id="IPR010920">
    <property type="entry name" value="LSM_dom_sf"/>
</dbReference>
<evidence type="ECO:0000313" key="14">
    <source>
        <dbReference type="Proteomes" id="UP000002033"/>
    </source>
</evidence>
<keyword evidence="6 8" id="KW-0472">Membrane</keyword>